<dbReference type="InterPro" id="IPR036322">
    <property type="entry name" value="WD40_repeat_dom_sf"/>
</dbReference>
<dbReference type="Gene3D" id="2.130.10.10">
    <property type="entry name" value="YVTN repeat-like/Quinoprotein amine dehydrogenase"/>
    <property type="match status" value="1"/>
</dbReference>
<evidence type="ECO:0000256" key="2">
    <source>
        <dbReference type="ARBA" id="ARBA00022737"/>
    </source>
</evidence>
<dbReference type="InterPro" id="IPR024977">
    <property type="entry name" value="Apc4-like_WD40_dom"/>
</dbReference>
<dbReference type="PANTHER" id="PTHR19920:SF0">
    <property type="entry name" value="CYTOSOLIC IRON-SULFUR PROTEIN ASSEMBLY PROTEIN CIAO1-RELATED"/>
    <property type="match status" value="1"/>
</dbReference>
<dbReference type="Pfam" id="PF00400">
    <property type="entry name" value="WD40"/>
    <property type="match status" value="5"/>
</dbReference>
<evidence type="ECO:0000256" key="4">
    <source>
        <dbReference type="PROSITE-ProRule" id="PRU00221"/>
    </source>
</evidence>
<keyword evidence="2" id="KW-0677">Repeat</keyword>
<accession>A0A0N5A797</accession>
<feature type="repeat" description="WD" evidence="4">
    <location>
        <begin position="147"/>
        <end position="188"/>
    </location>
</feature>
<dbReference type="HAMAP" id="MF_03037">
    <property type="entry name" value="ciao1"/>
    <property type="match status" value="1"/>
</dbReference>
<feature type="repeat" description="WD" evidence="4">
    <location>
        <begin position="20"/>
        <end position="54"/>
    </location>
</feature>
<comment type="similarity">
    <text evidence="3">Belongs to the WD repeat CIA1 family.</text>
</comment>
<evidence type="ECO:0000256" key="3">
    <source>
        <dbReference type="HAMAP-Rule" id="MF_03037"/>
    </source>
</evidence>
<feature type="repeat" description="WD" evidence="4">
    <location>
        <begin position="102"/>
        <end position="143"/>
    </location>
</feature>
<dbReference type="SUPFAM" id="SSF50978">
    <property type="entry name" value="WD40 repeat-like"/>
    <property type="match status" value="1"/>
</dbReference>
<keyword evidence="6" id="KW-1185">Reference proteome</keyword>
<dbReference type="PANTHER" id="PTHR19920">
    <property type="entry name" value="WD40 PROTEIN CIAO1"/>
    <property type="match status" value="1"/>
</dbReference>
<evidence type="ECO:0000259" key="5">
    <source>
        <dbReference type="Pfam" id="PF12894"/>
    </source>
</evidence>
<protein>
    <recommendedName>
        <fullName evidence="3">Probable cytosolic iron-sulfur protein assembly protein CIAO1 homolog</fullName>
    </recommendedName>
</protein>
<feature type="domain" description="Anaphase-promoting complex subunit 4-like WD40" evidence="5">
    <location>
        <begin position="254"/>
        <end position="321"/>
    </location>
</feature>
<feature type="repeat" description="WD" evidence="4">
    <location>
        <begin position="58"/>
        <end position="90"/>
    </location>
</feature>
<dbReference type="STRING" id="131310.A0A0N5A797"/>
<feature type="repeat" description="WD" evidence="4">
    <location>
        <begin position="192"/>
        <end position="224"/>
    </location>
</feature>
<evidence type="ECO:0000313" key="7">
    <source>
        <dbReference type="WBParaSite" id="PTRK_0001788300.1"/>
    </source>
</evidence>
<evidence type="ECO:0000256" key="1">
    <source>
        <dbReference type="ARBA" id="ARBA00022574"/>
    </source>
</evidence>
<comment type="function">
    <text evidence="3">Essential component of the cytosolic iron-sulfur (Fe/S) protein assembly machinery. Required for the maturation of extramitochondrial Fe/S proteins.</text>
</comment>
<dbReference type="InterPro" id="IPR015943">
    <property type="entry name" value="WD40/YVTN_repeat-like_dom_sf"/>
</dbReference>
<dbReference type="Proteomes" id="UP000038045">
    <property type="component" value="Unplaced"/>
</dbReference>
<evidence type="ECO:0000313" key="6">
    <source>
        <dbReference type="Proteomes" id="UP000038045"/>
    </source>
</evidence>
<dbReference type="InterPro" id="IPR001680">
    <property type="entry name" value="WD40_rpt"/>
</dbReference>
<reference evidence="7" key="1">
    <citation type="submission" date="2017-02" db="UniProtKB">
        <authorList>
            <consortium name="WormBaseParasite"/>
        </authorList>
    </citation>
    <scope>IDENTIFICATION</scope>
</reference>
<dbReference type="PROSITE" id="PS50082">
    <property type="entry name" value="WD_REPEATS_2"/>
    <property type="match status" value="5"/>
</dbReference>
<dbReference type="SMART" id="SM00320">
    <property type="entry name" value="WD40"/>
    <property type="match status" value="7"/>
</dbReference>
<dbReference type="GO" id="GO:0097361">
    <property type="term" value="C:cytosolic [4Fe-4S] assembly targeting complex"/>
    <property type="evidence" value="ECO:0007669"/>
    <property type="project" value="InterPro"/>
</dbReference>
<dbReference type="WBParaSite" id="PTRK_0001788300.1">
    <property type="protein sequence ID" value="PTRK_0001788300.1"/>
    <property type="gene ID" value="PTRK_0001788300"/>
</dbReference>
<dbReference type="AlphaFoldDB" id="A0A0N5A797"/>
<dbReference type="Pfam" id="PF12894">
    <property type="entry name" value="ANAPC4_WD40"/>
    <property type="match status" value="1"/>
</dbReference>
<name>A0A0N5A797_PARTI</name>
<dbReference type="GO" id="GO:0016226">
    <property type="term" value="P:iron-sulfur cluster assembly"/>
    <property type="evidence" value="ECO:0007669"/>
    <property type="project" value="UniProtKB-UniRule"/>
</dbReference>
<proteinExistence type="inferred from homology"/>
<sequence length="323" mass="36496">MDMKLLSKMFHNEDALFCRVWCVSWNPSGSILASCGADKTIKIWSFEDDKLKLVEQLIGDQHRAIRSLSFSPCGKYLASASFDGTIIIYEKESNGFCELHKLEGHESEVKCCQYSPSGRFIATCSRDKSIWIWQVDEDDDLEVLSILQSHSGDVKCVKWHPTDDILISASYDNSIKVYTYDGEDFVTAQTIQNAHTTTVWCIDFDSEGSFFISAGGDGKIKVYKKINASKLSEVTFEEIVDFAIPNCKWPLYTLSWNKFNNYIAVGGGDKKVRILCFENNLLSIVNEYRMDDEINTLSWSPTNGNLLAIGLDNGEVNILEVKF</sequence>
<organism evidence="6 7">
    <name type="scientific">Parastrongyloides trichosuri</name>
    <name type="common">Possum-specific nematode worm</name>
    <dbReference type="NCBI Taxonomy" id="131310"/>
    <lineage>
        <taxon>Eukaryota</taxon>
        <taxon>Metazoa</taxon>
        <taxon>Ecdysozoa</taxon>
        <taxon>Nematoda</taxon>
        <taxon>Chromadorea</taxon>
        <taxon>Rhabditida</taxon>
        <taxon>Tylenchina</taxon>
        <taxon>Panagrolaimomorpha</taxon>
        <taxon>Strongyloidoidea</taxon>
        <taxon>Strongyloididae</taxon>
        <taxon>Parastrongyloides</taxon>
    </lineage>
</organism>
<keyword evidence="1 4" id="KW-0853">WD repeat</keyword>
<dbReference type="PROSITE" id="PS50294">
    <property type="entry name" value="WD_REPEATS_REGION"/>
    <property type="match status" value="4"/>
</dbReference>
<dbReference type="InterPro" id="IPR028608">
    <property type="entry name" value="CIAO1/Cia1"/>
</dbReference>
<dbReference type="CDD" id="cd00200">
    <property type="entry name" value="WD40"/>
    <property type="match status" value="1"/>
</dbReference>
<dbReference type="PROSITE" id="PS51257">
    <property type="entry name" value="PROKAR_LIPOPROTEIN"/>
    <property type="match status" value="1"/>
</dbReference>